<gene>
    <name evidence="7" type="primary">rps14</name>
    <name evidence="8" type="ORF">R6Y96_09755</name>
</gene>
<evidence type="ECO:0000256" key="6">
    <source>
        <dbReference type="ARBA" id="ARBA00023274"/>
    </source>
</evidence>
<dbReference type="GO" id="GO:0002181">
    <property type="term" value="P:cytoplasmic translation"/>
    <property type="evidence" value="ECO:0007669"/>
    <property type="project" value="TreeGrafter"/>
</dbReference>
<keyword evidence="1 7" id="KW-0479">Metal-binding</keyword>
<dbReference type="GO" id="GO:0003735">
    <property type="term" value="F:structural constituent of ribosome"/>
    <property type="evidence" value="ECO:0007669"/>
    <property type="project" value="InterPro"/>
</dbReference>
<dbReference type="Proteomes" id="UP001305652">
    <property type="component" value="Chromosome"/>
</dbReference>
<evidence type="ECO:0000256" key="1">
    <source>
        <dbReference type="ARBA" id="ARBA00022723"/>
    </source>
</evidence>
<feature type="binding site" evidence="7">
    <location>
        <position position="45"/>
    </location>
    <ligand>
        <name>Zn(2+)</name>
        <dbReference type="ChEBI" id="CHEBI:29105"/>
    </ligand>
</feature>
<dbReference type="InterPro" id="IPR023676">
    <property type="entry name" value="Ribosomal_uS14_arc"/>
</dbReference>
<keyword evidence="5 7" id="KW-0689">Ribosomal protein</keyword>
<dbReference type="PROSITE" id="PS00527">
    <property type="entry name" value="RIBOSOMAL_S14"/>
    <property type="match status" value="1"/>
</dbReference>
<evidence type="ECO:0000256" key="3">
    <source>
        <dbReference type="ARBA" id="ARBA00022833"/>
    </source>
</evidence>
<dbReference type="RefSeq" id="WP_318621223.1">
    <property type="nucleotide sequence ID" value="NZ_CP137642.1"/>
</dbReference>
<dbReference type="SUPFAM" id="SSF57716">
    <property type="entry name" value="Glucocorticoid receptor-like (DNA-binding domain)"/>
    <property type="match status" value="1"/>
</dbReference>
<feature type="binding site" evidence="7">
    <location>
        <position position="24"/>
    </location>
    <ligand>
        <name>Zn(2+)</name>
        <dbReference type="ChEBI" id="CHEBI:29105"/>
    </ligand>
</feature>
<dbReference type="EMBL" id="CP137642">
    <property type="protein sequence ID" value="WOX57559.1"/>
    <property type="molecule type" value="Genomic_DNA"/>
</dbReference>
<sequence>MAEESGAPASGKGVKKFGRGANECRICGRKQGLVRKYGIYFCRQCFRENARKMGFKKMN</sequence>
<evidence type="ECO:0000313" key="9">
    <source>
        <dbReference type="Proteomes" id="UP001305652"/>
    </source>
</evidence>
<dbReference type="NCBIfam" id="NF004424">
    <property type="entry name" value="PRK05766.1"/>
    <property type="match status" value="1"/>
</dbReference>
<dbReference type="Pfam" id="PF00253">
    <property type="entry name" value="Ribosomal_S14"/>
    <property type="match status" value="1"/>
</dbReference>
<dbReference type="PANTHER" id="PTHR12010:SF2">
    <property type="entry name" value="40S RIBOSOMAL PROTEIN S29"/>
    <property type="match status" value="1"/>
</dbReference>
<dbReference type="GO" id="GO:0019843">
    <property type="term" value="F:rRNA binding"/>
    <property type="evidence" value="ECO:0007669"/>
    <property type="project" value="UniProtKB-UniRule"/>
</dbReference>
<evidence type="ECO:0000256" key="4">
    <source>
        <dbReference type="ARBA" id="ARBA00022884"/>
    </source>
</evidence>
<reference evidence="8 9" key="1">
    <citation type="submission" date="2023-10" db="EMBL/GenBank/DDBJ databases">
        <title>The complete genome sequence of Methanoculleus receptaculi DSM 18860.</title>
        <authorList>
            <person name="Lai S.-J."/>
            <person name="You Y.-T."/>
            <person name="Chen S.-C."/>
        </authorList>
    </citation>
    <scope>NUCLEOTIDE SEQUENCE [LARGE SCALE GENOMIC DNA]</scope>
    <source>
        <strain evidence="8 9">DSM 18860</strain>
    </source>
</reference>
<comment type="similarity">
    <text evidence="7">Belongs to the universal ribosomal protein uS14 family. Zinc-binding uS14 subfamily.</text>
</comment>
<evidence type="ECO:0000256" key="5">
    <source>
        <dbReference type="ARBA" id="ARBA00022980"/>
    </source>
</evidence>
<keyword evidence="4 7" id="KW-0694">RNA-binding</keyword>
<dbReference type="InterPro" id="IPR018271">
    <property type="entry name" value="Ribosomal_uS14_CS"/>
</dbReference>
<dbReference type="GO" id="GO:0008270">
    <property type="term" value="F:zinc ion binding"/>
    <property type="evidence" value="ECO:0007669"/>
    <property type="project" value="UniProtKB-UniRule"/>
</dbReference>
<comment type="function">
    <text evidence="7">Binds 16S rRNA, required for the assembly of 30S particles.</text>
</comment>
<dbReference type="FunFam" id="4.10.830.10:FF:000002">
    <property type="entry name" value="40S ribosomal protein S29"/>
    <property type="match status" value="1"/>
</dbReference>
<feature type="binding site" evidence="7">
    <location>
        <position position="42"/>
    </location>
    <ligand>
        <name>Zn(2+)</name>
        <dbReference type="ChEBI" id="CHEBI:29105"/>
    </ligand>
</feature>
<dbReference type="HAMAP" id="MF_01364_A">
    <property type="entry name" value="Ribosomal_uS14_2_A"/>
    <property type="match status" value="1"/>
</dbReference>
<dbReference type="Gene3D" id="4.10.830.10">
    <property type="entry name" value="30s Ribosomal Protein S14, Chain N"/>
    <property type="match status" value="1"/>
</dbReference>
<proteinExistence type="inferred from homology"/>
<keyword evidence="6 7" id="KW-0687">Ribonucleoprotein</keyword>
<dbReference type="GO" id="GO:0022627">
    <property type="term" value="C:cytosolic small ribosomal subunit"/>
    <property type="evidence" value="ECO:0007669"/>
    <property type="project" value="TreeGrafter"/>
</dbReference>
<dbReference type="PANTHER" id="PTHR12010">
    <property type="entry name" value="40S RIBOSOMAL PROTEIN S29"/>
    <property type="match status" value="1"/>
</dbReference>
<evidence type="ECO:0000313" key="8">
    <source>
        <dbReference type="EMBL" id="WOX57559.1"/>
    </source>
</evidence>
<comment type="cofactor">
    <cofactor evidence="7">
        <name>Zn(2+)</name>
        <dbReference type="ChEBI" id="CHEBI:29105"/>
    </cofactor>
    <text evidence="7">Binds 1 zinc ion per subunit.</text>
</comment>
<dbReference type="AlphaFoldDB" id="A0AAX4FWI3"/>
<keyword evidence="9" id="KW-1185">Reference proteome</keyword>
<keyword evidence="3 7" id="KW-0862">Zinc</keyword>
<name>A0AAX4FWI3_9EURY</name>
<accession>A0AAX4FWI3</accession>
<evidence type="ECO:0000256" key="7">
    <source>
        <dbReference type="HAMAP-Rule" id="MF_01364"/>
    </source>
</evidence>
<protein>
    <recommendedName>
        <fullName evidence="7">Small ribosomal subunit protein uS14</fullName>
    </recommendedName>
</protein>
<organism evidence="8 9">
    <name type="scientific">Methanoculleus receptaculi</name>
    <dbReference type="NCBI Taxonomy" id="394967"/>
    <lineage>
        <taxon>Archaea</taxon>
        <taxon>Methanobacteriati</taxon>
        <taxon>Methanobacteriota</taxon>
        <taxon>Stenosarchaea group</taxon>
        <taxon>Methanomicrobia</taxon>
        <taxon>Methanomicrobiales</taxon>
        <taxon>Methanomicrobiaceae</taxon>
        <taxon>Methanoculleus</taxon>
    </lineage>
</organism>
<dbReference type="InterPro" id="IPR001209">
    <property type="entry name" value="Ribosomal_uS14"/>
</dbReference>
<keyword evidence="2 7" id="KW-0699">rRNA-binding</keyword>
<dbReference type="KEGG" id="mrc:R6Y96_09755"/>
<dbReference type="InterPro" id="IPR043140">
    <property type="entry name" value="Ribosomal_uS14_sf"/>
</dbReference>
<dbReference type="GeneID" id="85733442"/>
<dbReference type="InterPro" id="IPR039744">
    <property type="entry name" value="RIbosomal_uS14_euk_arc"/>
</dbReference>
<comment type="subunit">
    <text evidence="7">Part of the 30S ribosomal subunit.</text>
</comment>
<evidence type="ECO:0000256" key="2">
    <source>
        <dbReference type="ARBA" id="ARBA00022730"/>
    </source>
</evidence>
<feature type="binding site" evidence="7">
    <location>
        <position position="27"/>
    </location>
    <ligand>
        <name>Zn(2+)</name>
        <dbReference type="ChEBI" id="CHEBI:29105"/>
    </ligand>
</feature>